<accession>A0AAJ0DAH0</accession>
<evidence type="ECO:0000313" key="2">
    <source>
        <dbReference type="Proteomes" id="UP001271007"/>
    </source>
</evidence>
<dbReference type="AlphaFoldDB" id="A0AAJ0DAH0"/>
<protein>
    <submittedName>
        <fullName evidence="1">Uncharacterized protein</fullName>
    </submittedName>
</protein>
<sequence>MIHELQLKDGIPAPLANCCSLVETWAEEGSSSGLIQLSMINEVERMSCEHRSYDDATLLSAVQSTVLLLIILLFAGGAQPALPVDQAVRLLIVMREMKHRLAGTGLFLEQEIRHLSPKWAEWAIVSAKRRTILALHHIEWAWCVLNGYPELICLELGPLPTPAPKHLWQEQNERVWDASYQKWRAHWKGGYYAMAKLFPIQAGAELDVRTESWLAEADEYGLMIMAEG</sequence>
<proteinExistence type="predicted"/>
<dbReference type="Proteomes" id="UP001271007">
    <property type="component" value="Unassembled WGS sequence"/>
</dbReference>
<dbReference type="EMBL" id="JAWDJX010000034">
    <property type="protein sequence ID" value="KAK3050152.1"/>
    <property type="molecule type" value="Genomic_DNA"/>
</dbReference>
<reference evidence="1" key="1">
    <citation type="submission" date="2023-04" db="EMBL/GenBank/DDBJ databases">
        <title>Black Yeasts Isolated from many extreme environments.</title>
        <authorList>
            <person name="Coleine C."/>
            <person name="Stajich J.E."/>
            <person name="Selbmann L."/>
        </authorList>
    </citation>
    <scope>NUCLEOTIDE SEQUENCE</scope>
    <source>
        <strain evidence="1">CCFEE 5312</strain>
    </source>
</reference>
<name>A0AAJ0DAH0_9PEZI</name>
<keyword evidence="2" id="KW-1185">Reference proteome</keyword>
<gene>
    <name evidence="1" type="ORF">LTR09_008541</name>
</gene>
<comment type="caution">
    <text evidence="1">The sequence shown here is derived from an EMBL/GenBank/DDBJ whole genome shotgun (WGS) entry which is preliminary data.</text>
</comment>
<evidence type="ECO:0000313" key="1">
    <source>
        <dbReference type="EMBL" id="KAK3050152.1"/>
    </source>
</evidence>
<organism evidence="1 2">
    <name type="scientific">Extremus antarcticus</name>
    <dbReference type="NCBI Taxonomy" id="702011"/>
    <lineage>
        <taxon>Eukaryota</taxon>
        <taxon>Fungi</taxon>
        <taxon>Dikarya</taxon>
        <taxon>Ascomycota</taxon>
        <taxon>Pezizomycotina</taxon>
        <taxon>Dothideomycetes</taxon>
        <taxon>Dothideomycetidae</taxon>
        <taxon>Mycosphaerellales</taxon>
        <taxon>Extremaceae</taxon>
        <taxon>Extremus</taxon>
    </lineage>
</organism>